<evidence type="ECO:0000256" key="8">
    <source>
        <dbReference type="ARBA" id="ARBA00022737"/>
    </source>
</evidence>
<feature type="transmembrane region" description="Helical" evidence="14">
    <location>
        <begin position="387"/>
        <end position="408"/>
    </location>
</feature>
<gene>
    <name evidence="16" type="ORF">KGA66_24640</name>
</gene>
<feature type="transmembrane region" description="Helical" evidence="14">
    <location>
        <begin position="420"/>
        <end position="441"/>
    </location>
</feature>
<evidence type="ECO:0000256" key="14">
    <source>
        <dbReference type="SAM" id="Phobius"/>
    </source>
</evidence>
<dbReference type="CDD" id="cd11020">
    <property type="entry name" value="CuRO_1_CuNIR"/>
    <property type="match status" value="1"/>
</dbReference>
<dbReference type="AlphaFoldDB" id="A0A8J7WPG4"/>
<comment type="similarity">
    <text evidence="3">Belongs to the multicopper oxidase family.</text>
</comment>
<evidence type="ECO:0000256" key="2">
    <source>
        <dbReference type="ARBA" id="ARBA00001973"/>
    </source>
</evidence>
<feature type="region of interest" description="Disordered" evidence="13">
    <location>
        <begin position="1"/>
        <end position="45"/>
    </location>
</feature>
<keyword evidence="10 12" id="KW-0186">Copper</keyword>
<feature type="transmembrane region" description="Helical" evidence="14">
    <location>
        <begin position="250"/>
        <end position="271"/>
    </location>
</feature>
<evidence type="ECO:0000256" key="4">
    <source>
        <dbReference type="ARBA" id="ARBA00011233"/>
    </source>
</evidence>
<comment type="catalytic activity">
    <reaction evidence="11">
        <text>nitric oxide + Fe(III)-[cytochrome c] + H2O = Fe(II)-[cytochrome c] + nitrite + 2 H(+)</text>
        <dbReference type="Rhea" id="RHEA:15233"/>
        <dbReference type="Rhea" id="RHEA-COMP:10350"/>
        <dbReference type="Rhea" id="RHEA-COMP:14399"/>
        <dbReference type="ChEBI" id="CHEBI:15377"/>
        <dbReference type="ChEBI" id="CHEBI:15378"/>
        <dbReference type="ChEBI" id="CHEBI:16301"/>
        <dbReference type="ChEBI" id="CHEBI:16480"/>
        <dbReference type="ChEBI" id="CHEBI:29033"/>
        <dbReference type="ChEBI" id="CHEBI:29034"/>
        <dbReference type="EC" id="1.7.2.1"/>
    </reaction>
</comment>
<evidence type="ECO:0000256" key="12">
    <source>
        <dbReference type="PIRSR" id="PIRSR601287-1"/>
    </source>
</evidence>
<feature type="binding site" description="type 1 copper site" evidence="12">
    <location>
        <position position="698"/>
    </location>
    <ligand>
        <name>Cu cation</name>
        <dbReference type="ChEBI" id="CHEBI:23378"/>
        <label>1</label>
    </ligand>
</feature>
<dbReference type="PANTHER" id="PTHR11709:SF394">
    <property type="entry name" value="FI03373P-RELATED"/>
    <property type="match status" value="1"/>
</dbReference>
<dbReference type="Gene3D" id="2.60.40.420">
    <property type="entry name" value="Cupredoxins - blue copper proteins"/>
    <property type="match status" value="3"/>
</dbReference>
<protein>
    <recommendedName>
        <fullName evidence="6">Copper-containing nitrite reductase</fullName>
        <ecNumber evidence="5">1.7.2.1</ecNumber>
    </recommendedName>
</protein>
<evidence type="ECO:0000259" key="15">
    <source>
        <dbReference type="Pfam" id="PF07732"/>
    </source>
</evidence>
<keyword evidence="17" id="KW-1185">Reference proteome</keyword>
<dbReference type="GO" id="GO:0050421">
    <property type="term" value="F:nitrite reductase (NO-forming) activity"/>
    <property type="evidence" value="ECO:0007669"/>
    <property type="project" value="UniProtKB-EC"/>
</dbReference>
<accession>A0A8J7WPG4</accession>
<dbReference type="EC" id="1.7.2.1" evidence="5"/>
<dbReference type="InterPro" id="IPR045087">
    <property type="entry name" value="Cu-oxidase_fam"/>
</dbReference>
<dbReference type="PRINTS" id="PR00695">
    <property type="entry name" value="CUNO2RDTASE"/>
</dbReference>
<feature type="domain" description="Plastocyanin-like" evidence="15">
    <location>
        <begin position="646"/>
        <end position="756"/>
    </location>
</feature>
<comment type="cofactor">
    <cofactor evidence="2 12">
        <name>Cu(2+)</name>
        <dbReference type="ChEBI" id="CHEBI:29036"/>
    </cofactor>
</comment>
<feature type="binding site" description="type 1 copper site" evidence="12">
    <location>
        <position position="732"/>
    </location>
    <ligand>
        <name>Cu cation</name>
        <dbReference type="ChEBI" id="CHEBI:23378"/>
        <label>1</label>
    </ligand>
</feature>
<feature type="binding site" description="type 1 copper site" evidence="12">
    <location>
        <position position="746"/>
    </location>
    <ligand>
        <name>Cu cation</name>
        <dbReference type="ChEBI" id="CHEBI:23378"/>
        <label>1</label>
    </ligand>
</feature>
<evidence type="ECO:0000256" key="5">
    <source>
        <dbReference type="ARBA" id="ARBA00011882"/>
    </source>
</evidence>
<evidence type="ECO:0000313" key="16">
    <source>
        <dbReference type="EMBL" id="MBS2966256.1"/>
    </source>
</evidence>
<dbReference type="EMBL" id="JAGSXH010000133">
    <property type="protein sequence ID" value="MBS2966256.1"/>
    <property type="molecule type" value="Genomic_DNA"/>
</dbReference>
<feature type="binding site" description="type 1 copper site" evidence="12">
    <location>
        <position position="886"/>
    </location>
    <ligand>
        <name>Cu cation</name>
        <dbReference type="ChEBI" id="CHEBI:23378"/>
        <label>1</label>
    </ligand>
</feature>
<dbReference type="GO" id="GO:0005507">
    <property type="term" value="F:copper ion binding"/>
    <property type="evidence" value="ECO:0007669"/>
    <property type="project" value="InterPro"/>
</dbReference>
<sequence>MAEPMTETPADGGARVSPGPGPNSGPDNPGYRRLPLAGSTTPRPRRRRHMVAAALVAGYLLAAGTVVLLHRAIPVPQWLALHLLVLGGATNAVFVWSRHFAQALLHARLASETGAHIRLAVLNCGVVSVLTGVALPFTPLAVAGAALVVGAVAAHTGSLVAMVRHATLPGRLRITVRYYIAGGAALAVGASLGAVLASGTAKSDAWEQAVVLMHAHLNVLGWLGLSVIGTQFMLWPAVLRTRMTDDAPAVARRVLIAAAGGLSVTAVSLLLSPAISALHWSAAAGMAAYTGAAGYSLLPAVREMRVKPPRSASAWALLLGNAWLVTALALDVAALASGVAEADSLLDRTLLPLLGIGAVAQILTGALGFLLPVTVGGGPAGNRLMSAVLDFGWPVRAGLGNAGVLLLALADGTPWRTAGWIGVLAGFGTFPPLVLVALIAVRGPRKTERKPDEEGRRPGEAAPRVRRLAADEVLAVGSIALVAIVLALVASGTWPARHAADAPGAGVVARSGVAVSVQLGEFSVTPPTITVAPGTDLVLSVHNTGHMTHDLRLQGTRGTRMLAPGQQQTVDFGRISGDRQAWCTVAGHREAGMTLQIHVSADAAAMPMTQAVPSTPATAPPPAWRPYDPALKPVDAGTVHTVTLRVQERTIEVAPGIRQAVWTYNGTVPGPILHGHVGDVFTVHVINDAAMEHSIDFHAGQVDPQAVMRPIPPGGELTYQFRAEHAGIWMYHCATAPMIQHVAMGMYGVVVIDPPNPPPAAASFVLVQSEFYLGPSGGVPPMSRLLAAVPDLVTFNGYADQYKYAPIHVTAGQRVRIWVLDAGPNEPSAFHVVGTQFDTVFKEGAYQLTPGNAAQGAAQELDLEPGEGGFVEFTPPAAGMYTIIDHRLADAQRGAVATIDAAP</sequence>
<dbReference type="InterPro" id="IPR011707">
    <property type="entry name" value="Cu-oxidase-like_N"/>
</dbReference>
<evidence type="ECO:0000256" key="1">
    <source>
        <dbReference type="ARBA" id="ARBA00001960"/>
    </source>
</evidence>
<keyword evidence="14" id="KW-0812">Transmembrane</keyword>
<dbReference type="Proteomes" id="UP000677913">
    <property type="component" value="Unassembled WGS sequence"/>
</dbReference>
<feature type="transmembrane region" description="Helical" evidence="14">
    <location>
        <begin position="350"/>
        <end position="375"/>
    </location>
</feature>
<keyword evidence="9" id="KW-0560">Oxidoreductase</keyword>
<organism evidence="16 17">
    <name type="scientific">Actinocrinis puniceicyclus</name>
    <dbReference type="NCBI Taxonomy" id="977794"/>
    <lineage>
        <taxon>Bacteria</taxon>
        <taxon>Bacillati</taxon>
        <taxon>Actinomycetota</taxon>
        <taxon>Actinomycetes</taxon>
        <taxon>Catenulisporales</taxon>
        <taxon>Actinospicaceae</taxon>
        <taxon>Actinocrinis</taxon>
    </lineage>
</organism>
<feature type="binding site" description="type 1 copper site" evidence="12">
    <location>
        <position position="741"/>
    </location>
    <ligand>
        <name>Cu cation</name>
        <dbReference type="ChEBI" id="CHEBI:23378"/>
        <label>1</label>
    </ligand>
</feature>
<feature type="transmembrane region" description="Helical" evidence="14">
    <location>
        <begin position="176"/>
        <end position="199"/>
    </location>
</feature>
<evidence type="ECO:0000256" key="11">
    <source>
        <dbReference type="ARBA" id="ARBA00049340"/>
    </source>
</evidence>
<dbReference type="Pfam" id="PF07732">
    <property type="entry name" value="Cu-oxidase_3"/>
    <property type="match status" value="1"/>
</dbReference>
<keyword evidence="14" id="KW-0472">Membrane</keyword>
<feature type="transmembrane region" description="Helical" evidence="14">
    <location>
        <begin position="51"/>
        <end position="73"/>
    </location>
</feature>
<dbReference type="SUPFAM" id="SSF49503">
    <property type="entry name" value="Cupredoxins"/>
    <property type="match status" value="3"/>
</dbReference>
<keyword evidence="14" id="KW-1133">Transmembrane helix</keyword>
<feature type="transmembrane region" description="Helical" evidence="14">
    <location>
        <begin position="473"/>
        <end position="494"/>
    </location>
</feature>
<proteinExistence type="inferred from homology"/>
<comment type="subunit">
    <text evidence="4">Homotrimer.</text>
</comment>
<dbReference type="CDD" id="cd04208">
    <property type="entry name" value="CuRO_2_CuNIR"/>
    <property type="match status" value="1"/>
</dbReference>
<feature type="transmembrane region" description="Helical" evidence="14">
    <location>
        <begin position="141"/>
        <end position="164"/>
    </location>
</feature>
<feature type="transmembrane region" description="Helical" evidence="14">
    <location>
        <begin position="79"/>
        <end position="96"/>
    </location>
</feature>
<feature type="binding site" description="type 1 copper site" evidence="12">
    <location>
        <position position="733"/>
    </location>
    <ligand>
        <name>Cu cation</name>
        <dbReference type="ChEBI" id="CHEBI:23378"/>
        <label>1</label>
    </ligand>
</feature>
<evidence type="ECO:0000256" key="13">
    <source>
        <dbReference type="SAM" id="MobiDB-lite"/>
    </source>
</evidence>
<feature type="transmembrane region" description="Helical" evidence="14">
    <location>
        <begin position="219"/>
        <end position="238"/>
    </location>
</feature>
<evidence type="ECO:0000256" key="10">
    <source>
        <dbReference type="ARBA" id="ARBA00023008"/>
    </source>
</evidence>
<comment type="cofactor">
    <cofactor evidence="1 12">
        <name>Cu(+)</name>
        <dbReference type="ChEBI" id="CHEBI:49552"/>
    </cofactor>
</comment>
<feature type="transmembrane region" description="Helical" evidence="14">
    <location>
        <begin position="277"/>
        <end position="300"/>
    </location>
</feature>
<feature type="transmembrane region" description="Helical" evidence="14">
    <location>
        <begin position="117"/>
        <end position="135"/>
    </location>
</feature>
<evidence type="ECO:0000256" key="3">
    <source>
        <dbReference type="ARBA" id="ARBA00010609"/>
    </source>
</evidence>
<evidence type="ECO:0000313" key="17">
    <source>
        <dbReference type="Proteomes" id="UP000677913"/>
    </source>
</evidence>
<feature type="transmembrane region" description="Helical" evidence="14">
    <location>
        <begin position="312"/>
        <end position="330"/>
    </location>
</feature>
<dbReference type="InterPro" id="IPR001287">
    <property type="entry name" value="NO2-reductase_Cu"/>
</dbReference>
<comment type="caution">
    <text evidence="16">The sequence shown here is derived from an EMBL/GenBank/DDBJ whole genome shotgun (WGS) entry which is preliminary data.</text>
</comment>
<reference evidence="16" key="1">
    <citation type="submission" date="2021-04" db="EMBL/GenBank/DDBJ databases">
        <title>Genome based classification of Actinospica acidithermotolerans sp. nov., an actinobacterium isolated from an Indonesian hot spring.</title>
        <authorList>
            <person name="Kusuma A.B."/>
            <person name="Putra K.E."/>
            <person name="Nafisah S."/>
            <person name="Loh J."/>
            <person name="Nouioui I."/>
            <person name="Goodfellow M."/>
        </authorList>
    </citation>
    <scope>NUCLEOTIDE SEQUENCE</scope>
    <source>
        <strain evidence="16">DSM 45618</strain>
    </source>
</reference>
<dbReference type="PANTHER" id="PTHR11709">
    <property type="entry name" value="MULTI-COPPER OXIDASE"/>
    <property type="match status" value="1"/>
</dbReference>
<keyword evidence="7 12" id="KW-0479">Metal-binding</keyword>
<evidence type="ECO:0000256" key="7">
    <source>
        <dbReference type="ARBA" id="ARBA00022723"/>
    </source>
</evidence>
<dbReference type="InterPro" id="IPR008972">
    <property type="entry name" value="Cupredoxin"/>
</dbReference>
<evidence type="ECO:0000256" key="9">
    <source>
        <dbReference type="ARBA" id="ARBA00023002"/>
    </source>
</evidence>
<name>A0A8J7WPG4_9ACTN</name>
<evidence type="ECO:0000256" key="6">
    <source>
        <dbReference type="ARBA" id="ARBA00017290"/>
    </source>
</evidence>
<keyword evidence="8" id="KW-0677">Repeat</keyword>
<dbReference type="RefSeq" id="WP_211471153.1">
    <property type="nucleotide sequence ID" value="NZ_JAGSXH010000133.1"/>
</dbReference>
<feature type="binding site" description="type 1 copper site" evidence="12">
    <location>
        <position position="693"/>
    </location>
    <ligand>
        <name>Cu cation</name>
        <dbReference type="ChEBI" id="CHEBI:23378"/>
        <label>1</label>
    </ligand>
</feature>